<keyword evidence="1" id="KW-0812">Transmembrane</keyword>
<dbReference type="Gene3D" id="1.10.287.210">
    <property type="match status" value="1"/>
</dbReference>
<reference evidence="2 3" key="1">
    <citation type="submission" date="2019-09" db="EMBL/GenBank/DDBJ databases">
        <title>Bird 10,000 Genomes (B10K) Project - Family phase.</title>
        <authorList>
            <person name="Zhang G."/>
        </authorList>
    </citation>
    <scope>NUCLEOTIDE SEQUENCE [LARGE SCALE GENOMIC DNA]</scope>
    <source>
        <strain evidence="2">OUT-0055</strain>
        <tissue evidence="2">Blood</tissue>
    </source>
</reference>
<comment type="caution">
    <text evidence="2">The sequence shown here is derived from an EMBL/GenBank/DDBJ whole genome shotgun (WGS) entry which is preliminary data.</text>
</comment>
<dbReference type="OrthoDB" id="8949317at2759"/>
<feature type="non-terminal residue" evidence="2">
    <location>
        <position position="1"/>
    </location>
</feature>
<keyword evidence="3" id="KW-1185">Reference proteome</keyword>
<organism evidence="2 3">
    <name type="scientific">Atlantisia rogersi</name>
    <name type="common">Inaccessible Island rail</name>
    <dbReference type="NCBI Taxonomy" id="2478892"/>
    <lineage>
        <taxon>Eukaryota</taxon>
        <taxon>Metazoa</taxon>
        <taxon>Chordata</taxon>
        <taxon>Craniata</taxon>
        <taxon>Vertebrata</taxon>
        <taxon>Euteleostomi</taxon>
        <taxon>Archelosauria</taxon>
        <taxon>Archosauria</taxon>
        <taxon>Dinosauria</taxon>
        <taxon>Saurischia</taxon>
        <taxon>Theropoda</taxon>
        <taxon>Coelurosauria</taxon>
        <taxon>Aves</taxon>
        <taxon>Neognathae</taxon>
        <taxon>Neoaves</taxon>
        <taxon>Gruiformes</taxon>
        <taxon>Rallidae</taxon>
        <taxon>Atlantisia</taxon>
    </lineage>
</organism>
<dbReference type="EMBL" id="VZUJ01144838">
    <property type="protein sequence ID" value="NXV83033.1"/>
    <property type="molecule type" value="Genomic_DNA"/>
</dbReference>
<dbReference type="InterPro" id="IPR018154">
    <property type="entry name" value="TLV/ENV_coat_polyprotein"/>
</dbReference>
<dbReference type="Proteomes" id="UP000518911">
    <property type="component" value="Unassembled WGS sequence"/>
</dbReference>
<dbReference type="SUPFAM" id="SSF58069">
    <property type="entry name" value="Virus ectodomain"/>
    <property type="match status" value="1"/>
</dbReference>
<dbReference type="AlphaFoldDB" id="A0A7L3X421"/>
<keyword evidence="1" id="KW-1133">Transmembrane helix</keyword>
<sequence>LAKGGGVCMVINESCCAYRNQEKEIETDLNNMWKQTKILHQVAQDDDTSWGFNELWNKLTAWLPNFACLKQVLTFLILISILVLISCVVIQCSLRCCKQTTITYRDWKRKKIRHQVETGEYFSNH</sequence>
<evidence type="ECO:0000256" key="1">
    <source>
        <dbReference type="SAM" id="Phobius"/>
    </source>
</evidence>
<accession>A0A7L3X421</accession>
<dbReference type="PANTHER" id="PTHR10424">
    <property type="entry name" value="VIRAL ENVELOPE PROTEIN"/>
    <property type="match status" value="1"/>
</dbReference>
<feature type="transmembrane region" description="Helical" evidence="1">
    <location>
        <begin position="72"/>
        <end position="94"/>
    </location>
</feature>
<feature type="non-terminal residue" evidence="2">
    <location>
        <position position="125"/>
    </location>
</feature>
<name>A0A7L3X421_9GRUI</name>
<evidence type="ECO:0000313" key="2">
    <source>
        <dbReference type="EMBL" id="NXV83033.1"/>
    </source>
</evidence>
<keyword evidence="1" id="KW-0472">Membrane</keyword>
<evidence type="ECO:0000313" key="3">
    <source>
        <dbReference type="Proteomes" id="UP000518911"/>
    </source>
</evidence>
<protein>
    <submittedName>
        <fullName evidence="2">ERVV2 protein</fullName>
    </submittedName>
</protein>
<proteinExistence type="predicted"/>
<gene>
    <name evidence="2" type="primary">Ervv2</name>
    <name evidence="2" type="ORF">ATLROG_R14551</name>
</gene>